<organism evidence="3 4">
    <name type="scientific">Phytoactinopolyspora mesophila</name>
    <dbReference type="NCBI Taxonomy" id="2650750"/>
    <lineage>
        <taxon>Bacteria</taxon>
        <taxon>Bacillati</taxon>
        <taxon>Actinomycetota</taxon>
        <taxon>Actinomycetes</taxon>
        <taxon>Jiangellales</taxon>
        <taxon>Jiangellaceae</taxon>
        <taxon>Phytoactinopolyspora</taxon>
    </lineage>
</organism>
<reference evidence="3 4" key="1">
    <citation type="submission" date="2019-11" db="EMBL/GenBank/DDBJ databases">
        <authorList>
            <person name="Li X.-J."/>
            <person name="Feng X.-M."/>
        </authorList>
    </citation>
    <scope>NUCLEOTIDE SEQUENCE [LARGE SCALE GENOMIC DNA]</scope>
    <source>
        <strain evidence="3 4">XMNu-373</strain>
    </source>
</reference>
<keyword evidence="4" id="KW-1185">Reference proteome</keyword>
<evidence type="ECO:0000256" key="1">
    <source>
        <dbReference type="SAM" id="MobiDB-lite"/>
    </source>
</evidence>
<dbReference type="InterPro" id="IPR021787">
    <property type="entry name" value="DUF3352"/>
</dbReference>
<dbReference type="AlphaFoldDB" id="A0A7K3M989"/>
<feature type="compositionally biased region" description="Pro residues" evidence="1">
    <location>
        <begin position="21"/>
        <end position="57"/>
    </location>
</feature>
<dbReference type="EMBL" id="WLZY01000008">
    <property type="protein sequence ID" value="NDL59849.1"/>
    <property type="molecule type" value="Genomic_DNA"/>
</dbReference>
<sequence>MSNTEPHQNGEAGTPGADATPPGPPAASSAAPPPPPGPPAAARPGPPMPPPPPPPTEPASGSASHRRGLLIGALVAAVIILVPGAVFAWRALDGGGTQPHDVLPGDSVGYLRLDLDPSATQKINAVRFLGQFPALDTAGLTEDLDLREWMIEEFAADTGCDIGFTADVEPWLGDRMGAAALPPDDPHADPEFVLALQVEDDDAAETAMRKIQDCAGPGAGHTYLDGYLILAETQQAADQHVQSARNSSLGDNPEFRQAMDQLGDPGVASAWISGIALFEAFEPGMMDDVVRRTNSTGALDDPFDDPLYGDTPSPEELREMVEGSFRSVAMTFRFNSDYAEIASVVTGDLYNELGGDGVRADVPETTALLFGSSNLDTYVNEQWDTLLGSSPQDLAMLQGMAAAAGLRLPEDVGTMLGTNFVFAVDSERMDLESMIERDDFSSLDFGVQVRTEPDAFDETWQRLRVAAEWAAVPLDEVPLVPTDDGYVIASNDGYSSALIDGGTLGDSDVYTKAVKDADSADAVFFLHVDAVKDSLLTMMAGSGADEDLVRSVELIDAIGYSTRIQDGYTEATVRITVG</sequence>
<keyword evidence="2" id="KW-0812">Transmembrane</keyword>
<dbReference type="Proteomes" id="UP000460435">
    <property type="component" value="Unassembled WGS sequence"/>
</dbReference>
<dbReference type="RefSeq" id="WP_162452524.1">
    <property type="nucleotide sequence ID" value="NZ_WLZY01000008.1"/>
</dbReference>
<gene>
    <name evidence="3" type="ORF">F7O44_22500</name>
</gene>
<feature type="region of interest" description="Disordered" evidence="1">
    <location>
        <begin position="1"/>
        <end position="64"/>
    </location>
</feature>
<dbReference type="Pfam" id="PF11832">
    <property type="entry name" value="DUF3352"/>
    <property type="match status" value="1"/>
</dbReference>
<name>A0A7K3M989_9ACTN</name>
<accession>A0A7K3M989</accession>
<evidence type="ECO:0000256" key="2">
    <source>
        <dbReference type="SAM" id="Phobius"/>
    </source>
</evidence>
<proteinExistence type="predicted"/>
<evidence type="ECO:0000313" key="4">
    <source>
        <dbReference type="Proteomes" id="UP000460435"/>
    </source>
</evidence>
<comment type="caution">
    <text evidence="3">The sequence shown here is derived from an EMBL/GenBank/DDBJ whole genome shotgun (WGS) entry which is preliminary data.</text>
</comment>
<protein>
    <submittedName>
        <fullName evidence="3">DUF3352 domain-containing protein</fullName>
    </submittedName>
</protein>
<keyword evidence="2" id="KW-0472">Membrane</keyword>
<feature type="transmembrane region" description="Helical" evidence="2">
    <location>
        <begin position="69"/>
        <end position="89"/>
    </location>
</feature>
<evidence type="ECO:0000313" key="3">
    <source>
        <dbReference type="EMBL" id="NDL59849.1"/>
    </source>
</evidence>
<keyword evidence="2" id="KW-1133">Transmembrane helix</keyword>